<accession>A0AA96V1L4</accession>
<feature type="region of interest" description="Disordered" evidence="1">
    <location>
        <begin position="171"/>
        <end position="203"/>
    </location>
</feature>
<feature type="transmembrane region" description="Helical" evidence="2">
    <location>
        <begin position="217"/>
        <end position="237"/>
    </location>
</feature>
<keyword evidence="2" id="KW-0812">Transmembrane</keyword>
<dbReference type="GeneID" id="89229424"/>
<evidence type="ECO:0000256" key="1">
    <source>
        <dbReference type="SAM" id="MobiDB-lite"/>
    </source>
</evidence>
<evidence type="ECO:0000313" key="3">
    <source>
        <dbReference type="EMBL" id="WNY24774.1"/>
    </source>
</evidence>
<proteinExistence type="predicted"/>
<evidence type="ECO:0000256" key="2">
    <source>
        <dbReference type="SAM" id="Phobius"/>
    </source>
</evidence>
<keyword evidence="2" id="KW-0472">Membrane</keyword>
<feature type="compositionally biased region" description="Basic and acidic residues" evidence="1">
    <location>
        <begin position="171"/>
        <end position="184"/>
    </location>
</feature>
<keyword evidence="4" id="KW-1185">Reference proteome</keyword>
<organism evidence="3 4">
    <name type="scientific">Methanolapillus millepedarum</name>
    <dbReference type="NCBI Taxonomy" id="3028296"/>
    <lineage>
        <taxon>Archaea</taxon>
        <taxon>Methanobacteriati</taxon>
        <taxon>Methanobacteriota</taxon>
        <taxon>Stenosarchaea group</taxon>
        <taxon>Methanomicrobia</taxon>
        <taxon>Methanosarcinales</taxon>
        <taxon>Methanosarcinaceae</taxon>
        <taxon>Methanolapillus</taxon>
    </lineage>
</organism>
<gene>
    <name evidence="3" type="ORF">MsAc7_02990</name>
</gene>
<keyword evidence="2" id="KW-1133">Transmembrane helix</keyword>
<feature type="transmembrane region" description="Helical" evidence="2">
    <location>
        <begin position="249"/>
        <end position="271"/>
    </location>
</feature>
<evidence type="ECO:0000313" key="4">
    <source>
        <dbReference type="Proteomes" id="UP001303587"/>
    </source>
</evidence>
<reference evidence="3 4" key="1">
    <citation type="submission" date="2023-07" db="EMBL/GenBank/DDBJ databases">
        <title>Closed genoem sequence of Methanosarcinaceae archaeon Ac7.</title>
        <authorList>
            <person name="Poehlein A."/>
            <person name="Protasov E."/>
            <person name="Platt K."/>
            <person name="Reeh H."/>
            <person name="Daniel R."/>
            <person name="Brune A."/>
        </authorList>
    </citation>
    <scope>NUCLEOTIDE SEQUENCE [LARGE SCALE GENOMIC DNA]</scope>
    <source>
        <strain evidence="3 4">Ac7</strain>
    </source>
</reference>
<dbReference type="Proteomes" id="UP001303587">
    <property type="component" value="Chromosome"/>
</dbReference>
<sequence>MKEVLQDIYIGRQSMDSIEFKYDTIEVPLYKGEDREFQVFVKNFSSPTYITFLPDDSIKDYLILAPSKHHVQNNLYAKIVIRVPYNAIPVAEGMFYVVTGYGAQKKGFKLVIGLEGTGPTDFGRAAARGDTPAPIIQSNNPPIASVPERVLVKSDEDDDVTKRTKKPPVFKVRDDWEGKREKSGPKKPSKSKSSAKYAKKQAPKPTLKERFEAEKTALTISVLLLAILAFLFVYIWYTDIESIFNFDQTFLLAVILIGFMVFVVFLIAVFFKNPKEE</sequence>
<dbReference type="AlphaFoldDB" id="A0AA96V1L4"/>
<dbReference type="RefSeq" id="WP_338102846.1">
    <property type="nucleotide sequence ID" value="NZ_CP131060.1"/>
</dbReference>
<dbReference type="EMBL" id="CP131060">
    <property type="protein sequence ID" value="WNY24774.1"/>
    <property type="molecule type" value="Genomic_DNA"/>
</dbReference>
<protein>
    <submittedName>
        <fullName evidence="3">Uncharacterized protein</fullName>
    </submittedName>
</protein>
<name>A0AA96V1L4_9EURY</name>